<evidence type="ECO:0000313" key="1">
    <source>
        <dbReference type="EMBL" id="MBO1520449.1"/>
    </source>
</evidence>
<organism evidence="1 2">
    <name type="scientific">Oceanisphaera pacifica</name>
    <dbReference type="NCBI Taxonomy" id="2818389"/>
    <lineage>
        <taxon>Bacteria</taxon>
        <taxon>Pseudomonadati</taxon>
        <taxon>Pseudomonadota</taxon>
        <taxon>Gammaproteobacteria</taxon>
        <taxon>Aeromonadales</taxon>
        <taxon>Aeromonadaceae</taxon>
        <taxon>Oceanisphaera</taxon>
    </lineage>
</organism>
<reference evidence="1 2" key="1">
    <citation type="submission" date="2021-03" db="EMBL/GenBank/DDBJ databases">
        <title>Oceanisphaera sp. nov., isolated from the intestine.</title>
        <authorList>
            <person name="Zhao L.-H."/>
            <person name="Shi L.-F."/>
        </authorList>
    </citation>
    <scope>NUCLEOTIDE SEQUENCE [LARGE SCALE GENOMIC DNA]</scope>
    <source>
        <strain evidence="1 2">DM8</strain>
    </source>
</reference>
<dbReference type="RefSeq" id="WP_208006330.1">
    <property type="nucleotide sequence ID" value="NZ_JAGDFX010000016.1"/>
</dbReference>
<dbReference type="EMBL" id="JAGDFX010000016">
    <property type="protein sequence ID" value="MBO1520449.1"/>
    <property type="molecule type" value="Genomic_DNA"/>
</dbReference>
<protein>
    <submittedName>
        <fullName evidence="1">Uncharacterized protein</fullName>
    </submittedName>
</protein>
<keyword evidence="2" id="KW-1185">Reference proteome</keyword>
<dbReference type="Proteomes" id="UP000664882">
    <property type="component" value="Unassembled WGS sequence"/>
</dbReference>
<proteinExistence type="predicted"/>
<accession>A0ABS3NIN8</accession>
<sequence length="164" mass="18350">MSEQVFGESMKFFSDRHPDPNKRTALNVQYTLTRAGHPTVSIEIAPIYQVGAPPAWTEKITVQLTRTELTSFSCVLFELKKEVKSSYHGVAKNKSIAVYGNGPLGSAINLAESGRQLQHFLTTEDRLELAVFVVRRLSEAWKVAPSDTIALLRQAAWMEKEATR</sequence>
<name>A0ABS3NIN8_9GAMM</name>
<evidence type="ECO:0000313" key="2">
    <source>
        <dbReference type="Proteomes" id="UP000664882"/>
    </source>
</evidence>
<gene>
    <name evidence="1" type="ORF">J3U76_12550</name>
</gene>
<comment type="caution">
    <text evidence="1">The sequence shown here is derived from an EMBL/GenBank/DDBJ whole genome shotgun (WGS) entry which is preliminary data.</text>
</comment>